<comment type="caution">
    <text evidence="2">The sequence shown here is derived from an EMBL/GenBank/DDBJ whole genome shotgun (WGS) entry which is preliminary data.</text>
</comment>
<evidence type="ECO:0000313" key="2">
    <source>
        <dbReference type="EMBL" id="KAK2711017.1"/>
    </source>
</evidence>
<proteinExistence type="predicted"/>
<evidence type="ECO:0000256" key="1">
    <source>
        <dbReference type="SAM" id="SignalP"/>
    </source>
</evidence>
<organism evidence="2 3">
    <name type="scientific">Artemia franciscana</name>
    <name type="common">Brine shrimp</name>
    <name type="synonym">Artemia sanfranciscana</name>
    <dbReference type="NCBI Taxonomy" id="6661"/>
    <lineage>
        <taxon>Eukaryota</taxon>
        <taxon>Metazoa</taxon>
        <taxon>Ecdysozoa</taxon>
        <taxon>Arthropoda</taxon>
        <taxon>Crustacea</taxon>
        <taxon>Branchiopoda</taxon>
        <taxon>Anostraca</taxon>
        <taxon>Artemiidae</taxon>
        <taxon>Artemia</taxon>
    </lineage>
</organism>
<gene>
    <name evidence="2" type="ORF">QYM36_012251</name>
</gene>
<protein>
    <submittedName>
        <fullName evidence="2">Uncharacterized protein</fullName>
    </submittedName>
</protein>
<keyword evidence="1" id="KW-0732">Signal</keyword>
<feature type="chain" id="PRO_5041675130" evidence="1">
    <location>
        <begin position="21"/>
        <end position="116"/>
    </location>
</feature>
<dbReference type="AlphaFoldDB" id="A0AA88HTZ1"/>
<keyword evidence="3" id="KW-1185">Reference proteome</keyword>
<accession>A0AA88HTZ1</accession>
<sequence>MRLLLISVFSFVGLILPALSVPSPADDAAKTTLPVKNTIETGEITQVDANANGEEDVENRILLGGLLGMKQALLGGVGGGYGGYRPPYHGGYRPPHYGGYRPPYYGGHYRPGYHHG</sequence>
<feature type="signal peptide" evidence="1">
    <location>
        <begin position="1"/>
        <end position="20"/>
    </location>
</feature>
<reference evidence="2" key="1">
    <citation type="submission" date="2023-07" db="EMBL/GenBank/DDBJ databases">
        <title>Chromosome-level genome assembly of Artemia franciscana.</title>
        <authorList>
            <person name="Jo E."/>
        </authorList>
    </citation>
    <scope>NUCLEOTIDE SEQUENCE</scope>
    <source>
        <tissue evidence="2">Whole body</tissue>
    </source>
</reference>
<dbReference type="Proteomes" id="UP001187531">
    <property type="component" value="Unassembled WGS sequence"/>
</dbReference>
<dbReference type="EMBL" id="JAVRJZ010000016">
    <property type="protein sequence ID" value="KAK2711017.1"/>
    <property type="molecule type" value="Genomic_DNA"/>
</dbReference>
<name>A0AA88HTZ1_ARTSF</name>
<evidence type="ECO:0000313" key="3">
    <source>
        <dbReference type="Proteomes" id="UP001187531"/>
    </source>
</evidence>